<feature type="non-terminal residue" evidence="2">
    <location>
        <position position="103"/>
    </location>
</feature>
<feature type="non-terminal residue" evidence="2">
    <location>
        <position position="1"/>
    </location>
</feature>
<evidence type="ECO:0000313" key="2">
    <source>
        <dbReference type="EMBL" id="URD84710.1"/>
    </source>
</evidence>
<evidence type="ECO:0000256" key="1">
    <source>
        <dbReference type="SAM" id="MobiDB-lite"/>
    </source>
</evidence>
<accession>A0A9E7EXS6</accession>
<keyword evidence="3" id="KW-1185">Reference proteome</keyword>
<dbReference type="EMBL" id="CP097503">
    <property type="protein sequence ID" value="URD84710.1"/>
    <property type="molecule type" value="Genomic_DNA"/>
</dbReference>
<reference evidence="2" key="1">
    <citation type="submission" date="2022-05" db="EMBL/GenBank/DDBJ databases">
        <title>The Musa troglodytarum L. genome provides insights into the mechanism of non-climacteric behaviour and enrichment of carotenoids.</title>
        <authorList>
            <person name="Wang J."/>
        </authorList>
    </citation>
    <scope>NUCLEOTIDE SEQUENCE</scope>
    <source>
        <tissue evidence="2">Leaf</tissue>
    </source>
</reference>
<feature type="region of interest" description="Disordered" evidence="1">
    <location>
        <begin position="73"/>
        <end position="103"/>
    </location>
</feature>
<feature type="compositionally biased region" description="Low complexity" evidence="1">
    <location>
        <begin position="85"/>
        <end position="103"/>
    </location>
</feature>
<evidence type="ECO:0000313" key="3">
    <source>
        <dbReference type="Proteomes" id="UP001055439"/>
    </source>
</evidence>
<protein>
    <submittedName>
        <fullName evidence="2">Uncharacterized protein</fullName>
    </submittedName>
</protein>
<dbReference type="OrthoDB" id="1902587at2759"/>
<sequence length="103" mass="10999">HNLANVKKAIRASDINTLHSRINAATVGSINQHKLSNHAACCGISATIDYNFGTSLHSMEHLLSPRAARILLPEGHKRPRNPIRSGSCSPSSSSSSVLLISFS</sequence>
<dbReference type="Proteomes" id="UP001055439">
    <property type="component" value="Chromosome 10"/>
</dbReference>
<proteinExistence type="predicted"/>
<dbReference type="AlphaFoldDB" id="A0A9E7EXS6"/>
<organism evidence="2 3">
    <name type="scientific">Musa troglodytarum</name>
    <name type="common">fe'i banana</name>
    <dbReference type="NCBI Taxonomy" id="320322"/>
    <lineage>
        <taxon>Eukaryota</taxon>
        <taxon>Viridiplantae</taxon>
        <taxon>Streptophyta</taxon>
        <taxon>Embryophyta</taxon>
        <taxon>Tracheophyta</taxon>
        <taxon>Spermatophyta</taxon>
        <taxon>Magnoliopsida</taxon>
        <taxon>Liliopsida</taxon>
        <taxon>Zingiberales</taxon>
        <taxon>Musaceae</taxon>
        <taxon>Musa</taxon>
    </lineage>
</organism>
<gene>
    <name evidence="2" type="ORF">MUK42_10490</name>
</gene>
<name>A0A9E7EXS6_9LILI</name>